<dbReference type="EMBL" id="AP019736">
    <property type="protein sequence ID" value="BBL06512.1"/>
    <property type="molecule type" value="Genomic_DNA"/>
</dbReference>
<dbReference type="SUPFAM" id="SSF49265">
    <property type="entry name" value="Fibronectin type III"/>
    <property type="match status" value="1"/>
</dbReference>
<name>A0A4Y1X0G3_9BACT</name>
<keyword evidence="5" id="KW-1185">Reference proteome</keyword>
<dbReference type="Gene3D" id="3.80.10.10">
    <property type="entry name" value="Ribonuclease Inhibitor"/>
    <property type="match status" value="3"/>
</dbReference>
<feature type="chain" id="PRO_5021471328" description="Fibronectin type-III domain-containing protein" evidence="3">
    <location>
        <begin position="27"/>
        <end position="811"/>
    </location>
</feature>
<accession>A0A4Y1X0G3</accession>
<evidence type="ECO:0000313" key="4">
    <source>
        <dbReference type="EMBL" id="BBL06512.1"/>
    </source>
</evidence>
<dbReference type="InterPro" id="IPR036116">
    <property type="entry name" value="FN3_sf"/>
</dbReference>
<sequence>MLMKNHSLLLRVCAYAWAFLSLTACGDDDTEGPGGTKIEVTTAAVTEISGTKAVSGGTVSGDEGAVVTRRGVCWSQSENPTVSDASTSDGEGLGSFRSELTGLQEGAVYHVRAYAVSGNETIYGDAVSFKAESLVPTVTTSVIDDISYRSATGGGTVESPGASEVTAVGICWSTEENPTIENDNTEGDPSETEFSLPLENLRSGTLYYVRAFAANESGVAYGQQVSFTTLAEELVVLPDPAFMQYALDNFDENWDGQLQTGEIAAVTSIDCSGLGIVSLEGIGRFAKLQTLVANDNPISAIDLSQNTDLTRVELIRTSFEELAVEGLPRLEALLCDGLKENLPGPLRRLSVKECPKLQSVYCQENSLETLEISGCPELSLLWCYTNALTSLNLTECPGLTELKAWDNDLASLDLSANKALSQLEIQRNPLTELSVADCPELIHIWCDGLTKTGEEEILGSLRSVSLTNCPKLEELNFQENSVETLSVSGCPALKKVYGWRNRRASLDLSGCTSLTECKVAANRLARASFRGCAALDLLDIPDNALAELDLSGCGALREIWLQNNRTLTSLDLSDNTNLQIFRGPGCGIRSLDLSGHPRLTSVWCDNNGMESLRVDGCTALAELKCQANSLTTLDVEGCTSLGILWCDTNNLSEIDLRGCAALTECNVQANRTLDALDLTGCTKLAMLNAYDCALTSLDLSSCDNLELVQVNDNRLTTLAVHGKKLHDVHCVRNQLASFSATDTPALIVLWLHDNLLTTLDVSECADRMEILGVYTPDDPVNHTNPLQTLYMRQNQEFANRYVPESAEIRFK</sequence>
<keyword evidence="3" id="KW-0732">Signal</keyword>
<evidence type="ECO:0000256" key="3">
    <source>
        <dbReference type="SAM" id="SignalP"/>
    </source>
</evidence>
<reference evidence="5" key="1">
    <citation type="submission" date="2019-06" db="EMBL/GenBank/DDBJ databases">
        <title>Alistipes onderdonkii subsp. vulgaris subsp. nov., Alistipes dispar sp. nov. and Alistipes communis sp. nov., isolated from human faeces, and creation of Alistipes onderdonkii subsp. onderdonkii subsp. nov.</title>
        <authorList>
            <person name="Sakamoto M."/>
            <person name="Ikeyama N."/>
            <person name="Ogata Y."/>
            <person name="Suda W."/>
            <person name="Iino T."/>
            <person name="Hattori M."/>
            <person name="Ohkuma M."/>
        </authorList>
    </citation>
    <scope>NUCLEOTIDE SEQUENCE [LARGE SCALE GENOMIC DNA]</scope>
    <source>
        <strain evidence="5">5CPEGH6</strain>
    </source>
</reference>
<evidence type="ECO:0000256" key="2">
    <source>
        <dbReference type="ARBA" id="ARBA00022737"/>
    </source>
</evidence>
<proteinExistence type="predicted"/>
<dbReference type="AlphaFoldDB" id="A0A4Y1X0G3"/>
<evidence type="ECO:0000256" key="1">
    <source>
        <dbReference type="ARBA" id="ARBA00022614"/>
    </source>
</evidence>
<feature type="signal peptide" evidence="3">
    <location>
        <begin position="1"/>
        <end position="26"/>
    </location>
</feature>
<dbReference type="GO" id="GO:0035591">
    <property type="term" value="F:signaling adaptor activity"/>
    <property type="evidence" value="ECO:0007669"/>
    <property type="project" value="TreeGrafter"/>
</dbReference>
<gene>
    <name evidence="4" type="ORF">A5CPEGH6_11500</name>
</gene>
<dbReference type="Proteomes" id="UP000319374">
    <property type="component" value="Chromosome"/>
</dbReference>
<dbReference type="KEGG" id="ada:A5CPEGH6_11500"/>
<protein>
    <recommendedName>
        <fullName evidence="6">Fibronectin type-III domain-containing protein</fullName>
    </recommendedName>
</protein>
<keyword evidence="2" id="KW-0677">Repeat</keyword>
<dbReference type="InterPro" id="IPR032675">
    <property type="entry name" value="LRR_dom_sf"/>
</dbReference>
<evidence type="ECO:0000313" key="5">
    <source>
        <dbReference type="Proteomes" id="UP000319374"/>
    </source>
</evidence>
<keyword evidence="1" id="KW-0433">Leucine-rich repeat</keyword>
<dbReference type="PROSITE" id="PS51257">
    <property type="entry name" value="PROKAR_LIPOPROTEIN"/>
    <property type="match status" value="1"/>
</dbReference>
<organism evidence="4 5">
    <name type="scientific">Alistipes dispar</name>
    <dbReference type="NCBI Taxonomy" id="2585119"/>
    <lineage>
        <taxon>Bacteria</taxon>
        <taxon>Pseudomonadati</taxon>
        <taxon>Bacteroidota</taxon>
        <taxon>Bacteroidia</taxon>
        <taxon>Bacteroidales</taxon>
        <taxon>Rikenellaceae</taxon>
        <taxon>Alistipes</taxon>
    </lineage>
</organism>
<dbReference type="PANTHER" id="PTHR47566:SF1">
    <property type="entry name" value="PROTEIN NUD1"/>
    <property type="match status" value="1"/>
</dbReference>
<dbReference type="InterPro" id="IPR052574">
    <property type="entry name" value="CDIRP"/>
</dbReference>
<evidence type="ECO:0008006" key="6">
    <source>
        <dbReference type="Google" id="ProtNLM"/>
    </source>
</evidence>
<dbReference type="PANTHER" id="PTHR47566">
    <property type="match status" value="1"/>
</dbReference>
<dbReference type="SUPFAM" id="SSF52058">
    <property type="entry name" value="L domain-like"/>
    <property type="match status" value="2"/>
</dbReference>